<dbReference type="Pfam" id="PF07721">
    <property type="entry name" value="TPR_4"/>
    <property type="match status" value="1"/>
</dbReference>
<dbReference type="SMART" id="SM00028">
    <property type="entry name" value="TPR"/>
    <property type="match status" value="6"/>
</dbReference>
<keyword evidence="1" id="KW-0677">Repeat</keyword>
<keyword evidence="4" id="KW-0732">Signal</keyword>
<comment type="caution">
    <text evidence="5">The sequence shown here is derived from an EMBL/GenBank/DDBJ whole genome shotgun (WGS) entry which is preliminary data.</text>
</comment>
<dbReference type="InterPro" id="IPR019734">
    <property type="entry name" value="TPR_rpt"/>
</dbReference>
<keyword evidence="6" id="KW-1185">Reference proteome</keyword>
<feature type="repeat" description="TPR" evidence="3">
    <location>
        <begin position="511"/>
        <end position="544"/>
    </location>
</feature>
<keyword evidence="2 3" id="KW-0802">TPR repeat</keyword>
<proteinExistence type="predicted"/>
<evidence type="ECO:0000256" key="3">
    <source>
        <dbReference type="PROSITE-ProRule" id="PRU00339"/>
    </source>
</evidence>
<accession>A0A2N4U4S6</accession>
<gene>
    <name evidence="5" type="ORF">CR159_10325</name>
</gene>
<dbReference type="Proteomes" id="UP000234190">
    <property type="component" value="Unassembled WGS sequence"/>
</dbReference>
<evidence type="ECO:0000256" key="2">
    <source>
        <dbReference type="ARBA" id="ARBA00022803"/>
    </source>
</evidence>
<feature type="signal peptide" evidence="4">
    <location>
        <begin position="1"/>
        <end position="25"/>
    </location>
</feature>
<evidence type="ECO:0000256" key="4">
    <source>
        <dbReference type="SAM" id="SignalP"/>
    </source>
</evidence>
<evidence type="ECO:0000313" key="6">
    <source>
        <dbReference type="Proteomes" id="UP000234190"/>
    </source>
</evidence>
<name>A0A2N4U4S6_9BURK</name>
<dbReference type="EMBL" id="PDNW01000007">
    <property type="protein sequence ID" value="PLC50019.1"/>
    <property type="molecule type" value="Genomic_DNA"/>
</dbReference>
<dbReference type="PROSITE" id="PS50005">
    <property type="entry name" value="TPR"/>
    <property type="match status" value="2"/>
</dbReference>
<feature type="chain" id="PRO_5014672129" description="Tetratricopeptide repeat protein" evidence="4">
    <location>
        <begin position="26"/>
        <end position="592"/>
    </location>
</feature>
<dbReference type="RefSeq" id="WP_102073873.1">
    <property type="nucleotide sequence ID" value="NZ_PDNW01000007.1"/>
</dbReference>
<dbReference type="AlphaFoldDB" id="A0A2N4U4S6"/>
<organism evidence="5 6">
    <name type="scientific">Pollutimonas subterranea</name>
    <dbReference type="NCBI Taxonomy" id="2045210"/>
    <lineage>
        <taxon>Bacteria</taxon>
        <taxon>Pseudomonadati</taxon>
        <taxon>Pseudomonadota</taxon>
        <taxon>Betaproteobacteria</taxon>
        <taxon>Burkholderiales</taxon>
        <taxon>Alcaligenaceae</taxon>
        <taxon>Pollutimonas</taxon>
    </lineage>
</organism>
<dbReference type="PANTHER" id="PTHR45586">
    <property type="entry name" value="TPR REPEAT-CONTAINING PROTEIN PA4667"/>
    <property type="match status" value="1"/>
</dbReference>
<evidence type="ECO:0000313" key="5">
    <source>
        <dbReference type="EMBL" id="PLC50019.1"/>
    </source>
</evidence>
<dbReference type="InterPro" id="IPR011990">
    <property type="entry name" value="TPR-like_helical_dom_sf"/>
</dbReference>
<dbReference type="InterPro" id="IPR011717">
    <property type="entry name" value="TPR-4"/>
</dbReference>
<dbReference type="GO" id="GO:0042802">
    <property type="term" value="F:identical protein binding"/>
    <property type="evidence" value="ECO:0007669"/>
    <property type="project" value="InterPro"/>
</dbReference>
<dbReference type="SUPFAM" id="SSF48452">
    <property type="entry name" value="TPR-like"/>
    <property type="match status" value="2"/>
</dbReference>
<evidence type="ECO:0000256" key="1">
    <source>
        <dbReference type="ARBA" id="ARBA00022737"/>
    </source>
</evidence>
<dbReference type="PROSITE" id="PS50293">
    <property type="entry name" value="TPR_REGION"/>
    <property type="match status" value="1"/>
</dbReference>
<protein>
    <recommendedName>
        <fullName evidence="7">Tetratricopeptide repeat protein</fullName>
    </recommendedName>
</protein>
<reference evidence="5 6" key="1">
    <citation type="submission" date="2017-10" db="EMBL/GenBank/DDBJ databases">
        <title>Two draft genome sequences of Pusillimonas sp. strains isolated from a nitrate- and radionuclide-contaminated groundwater in Russia.</title>
        <authorList>
            <person name="Grouzdev D.S."/>
            <person name="Tourova T.P."/>
            <person name="Goeva M.A."/>
            <person name="Babich T.L."/>
            <person name="Sokolova D.S."/>
            <person name="Abdullin R."/>
            <person name="Poltaraus A.B."/>
            <person name="Toshchakov S.V."/>
            <person name="Nazina T.N."/>
        </authorList>
    </citation>
    <scope>NUCLEOTIDE SEQUENCE [LARGE SCALE GENOMIC DNA]</scope>
    <source>
        <strain evidence="5 6">JR1/69-3-13</strain>
    </source>
</reference>
<dbReference type="InterPro" id="IPR051012">
    <property type="entry name" value="CellSynth/LPSAsmb/PSIAsmb"/>
</dbReference>
<evidence type="ECO:0008006" key="7">
    <source>
        <dbReference type="Google" id="ProtNLM"/>
    </source>
</evidence>
<dbReference type="Gene3D" id="1.25.40.10">
    <property type="entry name" value="Tetratricopeptide repeat domain"/>
    <property type="match status" value="3"/>
</dbReference>
<sequence length="592" mass="65788">MKRQIPLLFILFAPVFASWSAPAHAAQTVKTPEQVEQIRLRAGELPAVKLTADTLYRILASEIAAQRGHFDMASQTLLDLARETSDPRLAKRAFQISMADRDLARSLSAAREWALLAPNDPEAVASSLALAASNGQTAGLATTLRTRIEQADNKEQAIIQAATIVGKMADKRVALEVMEQSLPASLRSLPIARLALSDAAWAAADAVQALAEARQALALDPDSEMAAQRILEYGLKVDSAAAVRETQAYIAKHPDNRKLQLMLVNRLVEQRDFDAALAQVDAMRQHAPEDFDLLYTEAEVHMRAGQFPQAKALLEEYISVQTQRRKSINDKASNAVADASDARLLLVQIAEKENKLDEAIVQLDLIDDSSLRFQAQVHKAVLQAKQGDLAQARRSINRLKPQDHHERSVLALTLASIYREAGRSDAAVETLVKADAELPDTPEIKYDLAMLYERQGNMEKFEALMKRVIELDPNNANAYNSLGYTYADQNRQLDEAQDLLERALELDPDNPFILDSVGWYLYRSGDYEAALEYLQRSYEQLPTADVAAHLGEVLWVTKRNDEARRIWRAGMEDDPKNPTLLGTLKRLGVTLK</sequence>
<dbReference type="Pfam" id="PF14559">
    <property type="entry name" value="TPR_19"/>
    <property type="match status" value="3"/>
</dbReference>
<dbReference type="OrthoDB" id="9766710at2"/>
<dbReference type="PANTHER" id="PTHR45586:SF16">
    <property type="entry name" value="DOMAIN PROTEIN, PUTATIVE-RELATED"/>
    <property type="match status" value="1"/>
</dbReference>
<feature type="repeat" description="TPR" evidence="3">
    <location>
        <begin position="442"/>
        <end position="475"/>
    </location>
</feature>